<proteinExistence type="predicted"/>
<dbReference type="PANTHER" id="PTHR24329:SF543">
    <property type="entry name" value="FI01017P-RELATED"/>
    <property type="match status" value="1"/>
</dbReference>
<evidence type="ECO:0000313" key="7">
    <source>
        <dbReference type="EMBL" id="CAB4004859.1"/>
    </source>
</evidence>
<dbReference type="Gene3D" id="1.10.10.60">
    <property type="entry name" value="Homeodomain-like"/>
    <property type="match status" value="1"/>
</dbReference>
<dbReference type="InterPro" id="IPR009057">
    <property type="entry name" value="Homeodomain-like_sf"/>
</dbReference>
<dbReference type="PROSITE" id="PS50071">
    <property type="entry name" value="HOMEOBOX_2"/>
    <property type="match status" value="1"/>
</dbReference>
<dbReference type="EMBL" id="CACRXK020005025">
    <property type="protein sequence ID" value="CAB4004859.1"/>
    <property type="molecule type" value="Genomic_DNA"/>
</dbReference>
<gene>
    <name evidence="7" type="ORF">PACLA_8A032650</name>
</gene>
<dbReference type="Pfam" id="PF00046">
    <property type="entry name" value="Homeodomain"/>
    <property type="match status" value="1"/>
</dbReference>
<sequence>MAKSDSYSIDVLLRPDNHEDNKKIKGDNRNSNKAKALAKKLADAMIVQTEAAKNKSRRARTAFTQHQLSTMERAFARTHYPDVFMRERLASFTNLPESRIQVWFKNRRAKQRKLESQYPIQLLNPAFSTIGRNPLLWNHQEHCVQENQQLPFRPNILLTRQPFPTYIDQSASYRLFPIHALPTSPTVKIPRELSGHWSSSRVQFTPLT</sequence>
<organism evidence="7 8">
    <name type="scientific">Paramuricea clavata</name>
    <name type="common">Red gorgonian</name>
    <name type="synonym">Violescent sea-whip</name>
    <dbReference type="NCBI Taxonomy" id="317549"/>
    <lineage>
        <taxon>Eukaryota</taxon>
        <taxon>Metazoa</taxon>
        <taxon>Cnidaria</taxon>
        <taxon>Anthozoa</taxon>
        <taxon>Octocorallia</taxon>
        <taxon>Malacalcyonacea</taxon>
        <taxon>Plexauridae</taxon>
        <taxon>Paramuricea</taxon>
    </lineage>
</organism>
<reference evidence="7" key="1">
    <citation type="submission" date="2020-04" db="EMBL/GenBank/DDBJ databases">
        <authorList>
            <person name="Alioto T."/>
            <person name="Alioto T."/>
            <person name="Gomez Garrido J."/>
        </authorList>
    </citation>
    <scope>NUCLEOTIDE SEQUENCE</scope>
    <source>
        <strain evidence="7">A484AB</strain>
    </source>
</reference>
<dbReference type="GO" id="GO:0000977">
    <property type="term" value="F:RNA polymerase II transcription regulatory region sequence-specific DNA binding"/>
    <property type="evidence" value="ECO:0007669"/>
    <property type="project" value="TreeGrafter"/>
</dbReference>
<dbReference type="FunFam" id="1.10.10.60:FF:000551">
    <property type="entry name" value="Predicted protein"/>
    <property type="match status" value="1"/>
</dbReference>
<evidence type="ECO:0000256" key="5">
    <source>
        <dbReference type="PROSITE-ProRule" id="PRU00108"/>
    </source>
</evidence>
<keyword evidence="4 5" id="KW-0539">Nucleus</keyword>
<comment type="caution">
    <text evidence="7">The sequence shown here is derived from an EMBL/GenBank/DDBJ whole genome shotgun (WGS) entry which is preliminary data.</text>
</comment>
<evidence type="ECO:0000256" key="1">
    <source>
        <dbReference type="ARBA" id="ARBA00004123"/>
    </source>
</evidence>
<evidence type="ECO:0000256" key="6">
    <source>
        <dbReference type="RuleBase" id="RU000682"/>
    </source>
</evidence>
<evidence type="ECO:0000313" key="8">
    <source>
        <dbReference type="Proteomes" id="UP001152795"/>
    </source>
</evidence>
<dbReference type="InterPro" id="IPR017970">
    <property type="entry name" value="Homeobox_CS"/>
</dbReference>
<dbReference type="PANTHER" id="PTHR24329">
    <property type="entry name" value="HOMEOBOX PROTEIN ARISTALESS"/>
    <property type="match status" value="1"/>
</dbReference>
<dbReference type="Proteomes" id="UP001152795">
    <property type="component" value="Unassembled WGS sequence"/>
</dbReference>
<keyword evidence="3 5" id="KW-0371">Homeobox</keyword>
<dbReference type="GO" id="GO:0005634">
    <property type="term" value="C:nucleus"/>
    <property type="evidence" value="ECO:0007669"/>
    <property type="project" value="UniProtKB-SubCell"/>
</dbReference>
<dbReference type="CDD" id="cd00086">
    <property type="entry name" value="homeodomain"/>
    <property type="match status" value="1"/>
</dbReference>
<keyword evidence="2 5" id="KW-0238">DNA-binding</keyword>
<dbReference type="InterPro" id="IPR001356">
    <property type="entry name" value="HD"/>
</dbReference>
<name>A0A7D9IEA4_PARCT</name>
<keyword evidence="8" id="KW-1185">Reference proteome</keyword>
<dbReference type="SMART" id="SM00389">
    <property type="entry name" value="HOX"/>
    <property type="match status" value="1"/>
</dbReference>
<dbReference type="InterPro" id="IPR050649">
    <property type="entry name" value="Paired_Homeobox_TFs"/>
</dbReference>
<dbReference type="AlphaFoldDB" id="A0A7D9IEA4"/>
<dbReference type="OrthoDB" id="6159439at2759"/>
<dbReference type="SUPFAM" id="SSF46689">
    <property type="entry name" value="Homeodomain-like"/>
    <property type="match status" value="1"/>
</dbReference>
<dbReference type="GO" id="GO:0000981">
    <property type="term" value="F:DNA-binding transcription factor activity, RNA polymerase II-specific"/>
    <property type="evidence" value="ECO:0007669"/>
    <property type="project" value="InterPro"/>
</dbReference>
<dbReference type="PROSITE" id="PS00027">
    <property type="entry name" value="HOMEOBOX_1"/>
    <property type="match status" value="1"/>
</dbReference>
<evidence type="ECO:0000256" key="2">
    <source>
        <dbReference type="ARBA" id="ARBA00023125"/>
    </source>
</evidence>
<accession>A0A7D9IEA4</accession>
<evidence type="ECO:0000256" key="4">
    <source>
        <dbReference type="ARBA" id="ARBA00023242"/>
    </source>
</evidence>
<comment type="subcellular location">
    <subcellularLocation>
        <location evidence="1 5 6">Nucleus</location>
    </subcellularLocation>
</comment>
<evidence type="ECO:0000256" key="3">
    <source>
        <dbReference type="ARBA" id="ARBA00023155"/>
    </source>
</evidence>
<feature type="DNA-binding region" description="Homeobox" evidence="5">
    <location>
        <begin position="56"/>
        <end position="115"/>
    </location>
</feature>
<protein>
    <submittedName>
        <fullName evidence="7">Diencephalon mesencephalon homeobox 1-A-like</fullName>
    </submittedName>
</protein>